<dbReference type="Gene3D" id="1.10.10.60">
    <property type="entry name" value="Homeodomain-like"/>
    <property type="match status" value="2"/>
</dbReference>
<dbReference type="GeneID" id="80802113"/>
<evidence type="ECO:0000256" key="4">
    <source>
        <dbReference type="ARBA" id="ARBA00023163"/>
    </source>
</evidence>
<evidence type="ECO:0000259" key="5">
    <source>
        <dbReference type="PROSITE" id="PS01124"/>
    </source>
</evidence>
<reference evidence="7" key="1">
    <citation type="submission" date="2017-09" db="EMBL/GenBank/DDBJ databases">
        <title>FDA dAtabase for Regulatory Grade micrObial Sequences (FDA-ARGOS): Supporting development and validation of Infectious Disease Dx tests.</title>
        <authorList>
            <person name="Minogue T."/>
            <person name="Wolcott M."/>
            <person name="Wasieloski L."/>
            <person name="Aguilar W."/>
            <person name="Moore D."/>
            <person name="Tallon L."/>
            <person name="Sadzewicz L."/>
            <person name="Ott S."/>
            <person name="Zhao X."/>
            <person name="Nagaraj S."/>
            <person name="Vavikolanu K."/>
            <person name="Aluvathingal J."/>
            <person name="Nadendla S."/>
            <person name="Sichtig H."/>
        </authorList>
    </citation>
    <scope>NUCLEOTIDE SEQUENCE [LARGE SCALE GENOMIC DNA]</scope>
    <source>
        <strain evidence="7">FDAARGOS_394</strain>
    </source>
</reference>
<keyword evidence="1" id="KW-0805">Transcription regulation</keyword>
<comment type="caution">
    <text evidence="6">The sequence shown here is derived from an EMBL/GenBank/DDBJ whole genome shotgun (WGS) entry which is preliminary data.</text>
</comment>
<dbReference type="InterPro" id="IPR032783">
    <property type="entry name" value="AraC_lig"/>
</dbReference>
<dbReference type="PANTHER" id="PTHR46796">
    <property type="entry name" value="HTH-TYPE TRANSCRIPTIONAL ACTIVATOR RHAS-RELATED"/>
    <property type="match status" value="1"/>
</dbReference>
<dbReference type="PANTHER" id="PTHR46796:SF7">
    <property type="entry name" value="ARAC FAMILY TRANSCRIPTIONAL REGULATOR"/>
    <property type="match status" value="1"/>
</dbReference>
<dbReference type="SUPFAM" id="SSF51215">
    <property type="entry name" value="Regulatory protein AraC"/>
    <property type="match status" value="1"/>
</dbReference>
<dbReference type="InterPro" id="IPR018062">
    <property type="entry name" value="HTH_AraC-typ_CS"/>
</dbReference>
<dbReference type="AlphaFoldDB" id="A0A2A7UXH8"/>
<keyword evidence="7" id="KW-1185">Reference proteome</keyword>
<dbReference type="SMART" id="SM00342">
    <property type="entry name" value="HTH_ARAC"/>
    <property type="match status" value="1"/>
</dbReference>
<dbReference type="InterPro" id="IPR020449">
    <property type="entry name" value="Tscrpt_reg_AraC-type_HTH"/>
</dbReference>
<dbReference type="STRING" id="1219032.GCA_001515545_00549"/>
<dbReference type="PRINTS" id="PR00032">
    <property type="entry name" value="HTHARAC"/>
</dbReference>
<dbReference type="GO" id="GO:0043565">
    <property type="term" value="F:sequence-specific DNA binding"/>
    <property type="evidence" value="ECO:0007669"/>
    <property type="project" value="InterPro"/>
</dbReference>
<accession>A0A2A7UXH8</accession>
<keyword evidence="2" id="KW-0238">DNA-binding</keyword>
<dbReference type="PROSITE" id="PS01124">
    <property type="entry name" value="HTH_ARAC_FAMILY_2"/>
    <property type="match status" value="1"/>
</dbReference>
<dbReference type="Proteomes" id="UP000220246">
    <property type="component" value="Unassembled WGS sequence"/>
</dbReference>
<organism evidence="6 7">
    <name type="scientific">Comamonas terrigena</name>
    <dbReference type="NCBI Taxonomy" id="32013"/>
    <lineage>
        <taxon>Bacteria</taxon>
        <taxon>Pseudomonadati</taxon>
        <taxon>Pseudomonadota</taxon>
        <taxon>Betaproteobacteria</taxon>
        <taxon>Burkholderiales</taxon>
        <taxon>Comamonadaceae</taxon>
        <taxon>Comamonas</taxon>
    </lineage>
</organism>
<dbReference type="SUPFAM" id="SSF46689">
    <property type="entry name" value="Homeodomain-like"/>
    <property type="match status" value="2"/>
</dbReference>
<evidence type="ECO:0000256" key="3">
    <source>
        <dbReference type="ARBA" id="ARBA00023159"/>
    </source>
</evidence>
<proteinExistence type="predicted"/>
<keyword evidence="3" id="KW-0010">Activator</keyword>
<dbReference type="PROSITE" id="PS00041">
    <property type="entry name" value="HTH_ARAC_FAMILY_1"/>
    <property type="match status" value="1"/>
</dbReference>
<name>A0A2A7UXH8_COMTR</name>
<dbReference type="GO" id="GO:0003700">
    <property type="term" value="F:DNA-binding transcription factor activity"/>
    <property type="evidence" value="ECO:0007669"/>
    <property type="project" value="InterPro"/>
</dbReference>
<dbReference type="Pfam" id="PF12852">
    <property type="entry name" value="Cupin_6"/>
    <property type="match status" value="1"/>
</dbReference>
<dbReference type="OrthoDB" id="9789899at2"/>
<gene>
    <name evidence="6" type="ORF">CRM82_15925</name>
</gene>
<keyword evidence="4" id="KW-0804">Transcription</keyword>
<dbReference type="RefSeq" id="WP_066533224.1">
    <property type="nucleotide sequence ID" value="NZ_PDEA01000001.1"/>
</dbReference>
<dbReference type="InterPro" id="IPR018060">
    <property type="entry name" value="HTH_AraC"/>
</dbReference>
<dbReference type="InterPro" id="IPR009057">
    <property type="entry name" value="Homeodomain-like_sf"/>
</dbReference>
<evidence type="ECO:0000256" key="1">
    <source>
        <dbReference type="ARBA" id="ARBA00023015"/>
    </source>
</evidence>
<dbReference type="InterPro" id="IPR050204">
    <property type="entry name" value="AraC_XylS_family_regulators"/>
</dbReference>
<sequence>MVDRLAALLNHFTVTAEMFHAGTLCGSHWLAAKENMGQMHLIRRGPLTVYHGSEQLHIDTPSLLLYPRPMPHRFESDAHSGTDMVCANLVFAGGVNNSIADALPNVVCLPLKDMPDAAVVLQLLFDEAFAQRCGRTTVLNRLFEVVLIQVLRQLMERSQVQGGMLAGLAHPRLRLALVAMHEAPANAWSLEELGALCGMSRSVFANSFRDTVGCTPGVYLQNWRMAIAQRLLRQGQSLLQVADAVGYSSETAFSRAFRAQVGIPPRQWREAQKQAQVMI</sequence>
<dbReference type="Pfam" id="PF12833">
    <property type="entry name" value="HTH_18"/>
    <property type="match status" value="1"/>
</dbReference>
<protein>
    <submittedName>
        <fullName evidence="6">AraC family transcriptional regulator</fullName>
    </submittedName>
</protein>
<evidence type="ECO:0000313" key="7">
    <source>
        <dbReference type="Proteomes" id="UP000220246"/>
    </source>
</evidence>
<dbReference type="InterPro" id="IPR037923">
    <property type="entry name" value="HTH-like"/>
</dbReference>
<dbReference type="EMBL" id="PDEA01000001">
    <property type="protein sequence ID" value="PEH89896.1"/>
    <property type="molecule type" value="Genomic_DNA"/>
</dbReference>
<evidence type="ECO:0000313" key="6">
    <source>
        <dbReference type="EMBL" id="PEH89896.1"/>
    </source>
</evidence>
<evidence type="ECO:0000256" key="2">
    <source>
        <dbReference type="ARBA" id="ARBA00023125"/>
    </source>
</evidence>
<feature type="domain" description="HTH araC/xylS-type" evidence="5">
    <location>
        <begin position="174"/>
        <end position="271"/>
    </location>
</feature>